<evidence type="ECO:0000313" key="4">
    <source>
        <dbReference type="Proteomes" id="UP000664521"/>
    </source>
</evidence>
<keyword evidence="4" id="KW-1185">Reference proteome</keyword>
<dbReference type="AlphaFoldDB" id="A0A8H3IJB1"/>
<evidence type="ECO:0000256" key="1">
    <source>
        <dbReference type="PIRNR" id="PIRNR029171"/>
    </source>
</evidence>
<reference evidence="3" key="1">
    <citation type="submission" date="2021-03" db="EMBL/GenBank/DDBJ databases">
        <authorList>
            <person name="Tagirdzhanova G."/>
        </authorList>
    </citation>
    <scope>NUCLEOTIDE SEQUENCE</scope>
</reference>
<protein>
    <recommendedName>
        <fullName evidence="5">Secretory lipase</fullName>
    </recommendedName>
</protein>
<dbReference type="PANTHER" id="PTHR34853">
    <property type="match status" value="1"/>
</dbReference>
<accession>A0A8H3IJB1</accession>
<name>A0A8H3IJB1_9LECA</name>
<sequence>MASSANAALAAHEFELSYRAHPSVAEDPFYLVPPETANAAPGTLLKVERESDVSLYTLPPNLSLSRFMYQSQTSNGGLVPVTAYVLWPYLARDYGDGLPVVAWAHGTSGVNDECAPSNMQNLWHHFQAPYQLALLGYVVVATDYAGLGVGADASGRPIVYEYLNGPAQANDIRYSVHAAQKTFPELSKRFVTVGSSQGGLATWALAERLVSEPMEGHLGTVSLSPVTRFLDLSNASVIPLLLLMIAPSLISNYPDFSPGQIFTPEGQQSLDTYIALKGCNTVLFNLPSTDILKEGWQDNAWVQAYQKTAEIGARPISGAMLVITGASDPTVLPQTVTDAVNQLVNANPLASIQYHLLPDVSHAPAMFAGLQIYLTWIEQRFSGKPADSGFSRHDPNPVRPASAQKPEATWYLQKQTESWQAT</sequence>
<dbReference type="EMBL" id="CAJPDS010000016">
    <property type="protein sequence ID" value="CAF9915744.1"/>
    <property type="molecule type" value="Genomic_DNA"/>
</dbReference>
<dbReference type="SUPFAM" id="SSF53474">
    <property type="entry name" value="alpha/beta-Hydrolases"/>
    <property type="match status" value="1"/>
</dbReference>
<comment type="caution">
    <text evidence="3">The sequence shown here is derived from an EMBL/GenBank/DDBJ whole genome shotgun (WGS) entry which is preliminary data.</text>
</comment>
<feature type="region of interest" description="Disordered" evidence="2">
    <location>
        <begin position="385"/>
        <end position="422"/>
    </location>
</feature>
<evidence type="ECO:0000256" key="2">
    <source>
        <dbReference type="SAM" id="MobiDB-lite"/>
    </source>
</evidence>
<dbReference type="Proteomes" id="UP000664521">
    <property type="component" value="Unassembled WGS sequence"/>
</dbReference>
<organism evidence="3 4">
    <name type="scientific">Heterodermia speciosa</name>
    <dbReference type="NCBI Taxonomy" id="116794"/>
    <lineage>
        <taxon>Eukaryota</taxon>
        <taxon>Fungi</taxon>
        <taxon>Dikarya</taxon>
        <taxon>Ascomycota</taxon>
        <taxon>Pezizomycotina</taxon>
        <taxon>Lecanoromycetes</taxon>
        <taxon>OSLEUM clade</taxon>
        <taxon>Lecanoromycetidae</taxon>
        <taxon>Caliciales</taxon>
        <taxon>Physciaceae</taxon>
        <taxon>Heterodermia</taxon>
    </lineage>
</organism>
<dbReference type="GO" id="GO:0004806">
    <property type="term" value="F:triacylglycerol lipase activity"/>
    <property type="evidence" value="ECO:0007669"/>
    <property type="project" value="UniProtKB-UniRule"/>
</dbReference>
<comment type="similarity">
    <text evidence="1">Belongs to the AB hydrolase superfamily. Lipase family.</text>
</comment>
<dbReference type="PANTHER" id="PTHR34853:SF1">
    <property type="entry name" value="LIPASE 5"/>
    <property type="match status" value="1"/>
</dbReference>
<dbReference type="InterPro" id="IPR029058">
    <property type="entry name" value="AB_hydrolase_fold"/>
</dbReference>
<evidence type="ECO:0000313" key="3">
    <source>
        <dbReference type="EMBL" id="CAF9915744.1"/>
    </source>
</evidence>
<dbReference type="Gene3D" id="3.40.50.1820">
    <property type="entry name" value="alpha/beta hydrolase"/>
    <property type="match status" value="2"/>
</dbReference>
<evidence type="ECO:0008006" key="5">
    <source>
        <dbReference type="Google" id="ProtNLM"/>
    </source>
</evidence>
<proteinExistence type="inferred from homology"/>
<dbReference type="GO" id="GO:0016042">
    <property type="term" value="P:lipid catabolic process"/>
    <property type="evidence" value="ECO:0007669"/>
    <property type="project" value="UniProtKB-UniRule"/>
</dbReference>
<dbReference type="OrthoDB" id="5382058at2759"/>
<dbReference type="InterPro" id="IPR005152">
    <property type="entry name" value="Lipase_secreted"/>
</dbReference>
<dbReference type="PIRSF" id="PIRSF029171">
    <property type="entry name" value="Esterase_LipA"/>
    <property type="match status" value="1"/>
</dbReference>
<feature type="compositionally biased region" description="Polar residues" evidence="2">
    <location>
        <begin position="412"/>
        <end position="422"/>
    </location>
</feature>
<gene>
    <name evidence="3" type="ORF">HETSPECPRED_002572</name>
</gene>